<comment type="caution">
    <text evidence="2">The sequence shown here is derived from an EMBL/GenBank/DDBJ whole genome shotgun (WGS) entry which is preliminary data.</text>
</comment>
<dbReference type="PANTHER" id="PTHR37299">
    <property type="entry name" value="TRANSCRIPTIONAL REGULATOR-RELATED"/>
    <property type="match status" value="1"/>
</dbReference>
<protein>
    <submittedName>
        <fullName evidence="2">LytTR family transcriptional regulator</fullName>
    </submittedName>
</protein>
<proteinExistence type="predicted"/>
<dbReference type="RefSeq" id="WP_154431459.1">
    <property type="nucleotide sequence ID" value="NZ_JBQHQP010000008.1"/>
</dbReference>
<dbReference type="GO" id="GO:0000156">
    <property type="term" value="F:phosphorelay response regulator activity"/>
    <property type="evidence" value="ECO:0007669"/>
    <property type="project" value="InterPro"/>
</dbReference>
<name>A0A7X2TJS9_9FIRM</name>
<dbReference type="EMBL" id="VUMS01000004">
    <property type="protein sequence ID" value="MST65693.1"/>
    <property type="molecule type" value="Genomic_DNA"/>
</dbReference>
<dbReference type="InterPro" id="IPR007492">
    <property type="entry name" value="LytTR_DNA-bd_dom"/>
</dbReference>
<reference evidence="2 3" key="1">
    <citation type="submission" date="2019-08" db="EMBL/GenBank/DDBJ databases">
        <title>In-depth cultivation of the pig gut microbiome towards novel bacterial diversity and tailored functional studies.</title>
        <authorList>
            <person name="Wylensek D."/>
            <person name="Hitch T.C.A."/>
            <person name="Clavel T."/>
        </authorList>
    </citation>
    <scope>NUCLEOTIDE SEQUENCE [LARGE SCALE GENOMIC DNA]</scope>
    <source>
        <strain evidence="2 3">BSM-380-WT-5A</strain>
    </source>
</reference>
<dbReference type="SMART" id="SM00850">
    <property type="entry name" value="LytTR"/>
    <property type="match status" value="1"/>
</dbReference>
<sequence length="179" mass="21377">MWDIDSYTLASSIRTTDRETIFFLLGWNRLTPDQTQNIAPISQLHLPLQKDEFRKELYRALSHLGLGHRYLSFAVQEEKGRILYRDIKYIRKSGSSVVIDTMKKSYRIPVTMTDMEQELTGIQERFIRVHRDYLVNSRYLSWFWNQEAGLMDGTRIPVSRIYKERVERVVGEKRKKIMR</sequence>
<dbReference type="InterPro" id="IPR046947">
    <property type="entry name" value="LytR-like"/>
</dbReference>
<dbReference type="GO" id="GO:0003677">
    <property type="term" value="F:DNA binding"/>
    <property type="evidence" value="ECO:0007669"/>
    <property type="project" value="InterPro"/>
</dbReference>
<evidence type="ECO:0000313" key="3">
    <source>
        <dbReference type="Proteomes" id="UP000440513"/>
    </source>
</evidence>
<dbReference type="Proteomes" id="UP000440513">
    <property type="component" value="Unassembled WGS sequence"/>
</dbReference>
<organism evidence="2 3">
    <name type="scientific">Oliverpabstia intestinalis</name>
    <dbReference type="NCBI Taxonomy" id="2606633"/>
    <lineage>
        <taxon>Bacteria</taxon>
        <taxon>Bacillati</taxon>
        <taxon>Bacillota</taxon>
        <taxon>Clostridia</taxon>
        <taxon>Lachnospirales</taxon>
        <taxon>Lachnospiraceae</taxon>
        <taxon>Oliverpabstia</taxon>
    </lineage>
</organism>
<gene>
    <name evidence="2" type="ORF">FYJ57_02850</name>
</gene>
<evidence type="ECO:0000313" key="2">
    <source>
        <dbReference type="EMBL" id="MST65693.1"/>
    </source>
</evidence>
<dbReference type="Gene3D" id="2.40.50.1020">
    <property type="entry name" value="LytTr DNA-binding domain"/>
    <property type="match status" value="1"/>
</dbReference>
<evidence type="ECO:0000259" key="1">
    <source>
        <dbReference type="SMART" id="SM00850"/>
    </source>
</evidence>
<feature type="domain" description="HTH LytTR-type" evidence="1">
    <location>
        <begin position="77"/>
        <end position="171"/>
    </location>
</feature>
<dbReference type="PANTHER" id="PTHR37299:SF1">
    <property type="entry name" value="STAGE 0 SPORULATION PROTEIN A HOMOLOG"/>
    <property type="match status" value="1"/>
</dbReference>
<dbReference type="AlphaFoldDB" id="A0A7X2TJS9"/>
<dbReference type="Pfam" id="PF04397">
    <property type="entry name" value="LytTR"/>
    <property type="match status" value="1"/>
</dbReference>
<keyword evidence="3" id="KW-1185">Reference proteome</keyword>
<accession>A0A7X2TJS9</accession>